<dbReference type="Proteomes" id="UP001152320">
    <property type="component" value="Chromosome 5"/>
</dbReference>
<comment type="caution">
    <text evidence="1">The sequence shown here is derived from an EMBL/GenBank/DDBJ whole genome shotgun (WGS) entry which is preliminary data.</text>
</comment>
<proteinExistence type="predicted"/>
<sequence length="84" mass="9233">MSKICKTRNFRQWPSEALRGATAPCPPSYVTAVTIGICIAPEVQDYDCPSNTHMLVGTHPLQPRVLCTSAGASRRHSEWGVKFC</sequence>
<keyword evidence="2" id="KW-1185">Reference proteome</keyword>
<reference evidence="1" key="1">
    <citation type="submission" date="2021-10" db="EMBL/GenBank/DDBJ databases">
        <title>Tropical sea cucumber genome reveals ecological adaptation and Cuvierian tubules defense mechanism.</title>
        <authorList>
            <person name="Chen T."/>
        </authorList>
    </citation>
    <scope>NUCLEOTIDE SEQUENCE</scope>
    <source>
        <strain evidence="1">Nanhai2018</strain>
        <tissue evidence="1">Muscle</tissue>
    </source>
</reference>
<accession>A0A9Q1HDP3</accession>
<evidence type="ECO:0000313" key="2">
    <source>
        <dbReference type="Proteomes" id="UP001152320"/>
    </source>
</evidence>
<evidence type="ECO:0000313" key="1">
    <source>
        <dbReference type="EMBL" id="KAJ8042374.1"/>
    </source>
</evidence>
<dbReference type="AlphaFoldDB" id="A0A9Q1HDP3"/>
<protein>
    <submittedName>
        <fullName evidence="1">Uncharacterized protein</fullName>
    </submittedName>
</protein>
<gene>
    <name evidence="1" type="ORF">HOLleu_13408</name>
</gene>
<dbReference type="EMBL" id="JAIZAY010000005">
    <property type="protein sequence ID" value="KAJ8042374.1"/>
    <property type="molecule type" value="Genomic_DNA"/>
</dbReference>
<organism evidence="1 2">
    <name type="scientific">Holothuria leucospilota</name>
    <name type="common">Black long sea cucumber</name>
    <name type="synonym">Mertensiothuria leucospilota</name>
    <dbReference type="NCBI Taxonomy" id="206669"/>
    <lineage>
        <taxon>Eukaryota</taxon>
        <taxon>Metazoa</taxon>
        <taxon>Echinodermata</taxon>
        <taxon>Eleutherozoa</taxon>
        <taxon>Echinozoa</taxon>
        <taxon>Holothuroidea</taxon>
        <taxon>Aspidochirotacea</taxon>
        <taxon>Aspidochirotida</taxon>
        <taxon>Holothuriidae</taxon>
        <taxon>Holothuria</taxon>
    </lineage>
</organism>
<name>A0A9Q1HDP3_HOLLE</name>